<dbReference type="Proteomes" id="UP000318405">
    <property type="component" value="Unassembled WGS sequence"/>
</dbReference>
<accession>A0A556AY68</accession>
<dbReference type="PANTHER" id="PTHR36570">
    <property type="entry name" value="DISULFIDE BOND FORMATION PROTEIN B"/>
    <property type="match status" value="1"/>
</dbReference>
<dbReference type="InterPro" id="IPR050183">
    <property type="entry name" value="DsbB"/>
</dbReference>
<evidence type="ECO:0000313" key="8">
    <source>
        <dbReference type="Proteomes" id="UP000318405"/>
    </source>
</evidence>
<evidence type="ECO:0000256" key="2">
    <source>
        <dbReference type="ARBA" id="ARBA00022475"/>
    </source>
</evidence>
<evidence type="ECO:0000313" key="7">
    <source>
        <dbReference type="EMBL" id="TSH97867.1"/>
    </source>
</evidence>
<comment type="subcellular location">
    <subcellularLocation>
        <location evidence="1">Cell membrane</location>
        <topology evidence="1">Multi-pass membrane protein</topology>
    </subcellularLocation>
</comment>
<evidence type="ECO:0000256" key="3">
    <source>
        <dbReference type="ARBA" id="ARBA00022692"/>
    </source>
</evidence>
<evidence type="ECO:0000256" key="1">
    <source>
        <dbReference type="ARBA" id="ARBA00004651"/>
    </source>
</evidence>
<dbReference type="SUPFAM" id="SSF158442">
    <property type="entry name" value="DsbB-like"/>
    <property type="match status" value="1"/>
</dbReference>
<dbReference type="Gene3D" id="1.20.1550.10">
    <property type="entry name" value="DsbB-like"/>
    <property type="match status" value="1"/>
</dbReference>
<name>A0A556AY68_9BURK</name>
<dbReference type="InterPro" id="IPR023380">
    <property type="entry name" value="DsbB-like_sf"/>
</dbReference>
<keyword evidence="2" id="KW-1003">Cell membrane</keyword>
<feature type="transmembrane region" description="Helical" evidence="6">
    <location>
        <begin position="40"/>
        <end position="58"/>
    </location>
</feature>
<dbReference type="InterPro" id="IPR003752">
    <property type="entry name" value="DiS_bond_form_DsbB/BdbC"/>
</dbReference>
<dbReference type="GO" id="GO:0006457">
    <property type="term" value="P:protein folding"/>
    <property type="evidence" value="ECO:0007669"/>
    <property type="project" value="InterPro"/>
</dbReference>
<dbReference type="PANTHER" id="PTHR36570:SF3">
    <property type="entry name" value="DISULFIDE BOND FORMATION PROTEIN B"/>
    <property type="match status" value="1"/>
</dbReference>
<evidence type="ECO:0000256" key="4">
    <source>
        <dbReference type="ARBA" id="ARBA00022989"/>
    </source>
</evidence>
<proteinExistence type="predicted"/>
<dbReference type="OrthoDB" id="3711263at2"/>
<dbReference type="GO" id="GO:0015035">
    <property type="term" value="F:protein-disulfide reductase activity"/>
    <property type="evidence" value="ECO:0007669"/>
    <property type="project" value="InterPro"/>
</dbReference>
<keyword evidence="4 6" id="KW-1133">Transmembrane helix</keyword>
<dbReference type="EMBL" id="VLTJ01000007">
    <property type="protein sequence ID" value="TSH97867.1"/>
    <property type="molecule type" value="Genomic_DNA"/>
</dbReference>
<dbReference type="AlphaFoldDB" id="A0A556AY68"/>
<organism evidence="7 8">
    <name type="scientific">Verticiella sediminum</name>
    <dbReference type="NCBI Taxonomy" id="1247510"/>
    <lineage>
        <taxon>Bacteria</taxon>
        <taxon>Pseudomonadati</taxon>
        <taxon>Pseudomonadota</taxon>
        <taxon>Betaproteobacteria</taxon>
        <taxon>Burkholderiales</taxon>
        <taxon>Alcaligenaceae</taxon>
        <taxon>Verticiella</taxon>
    </lineage>
</organism>
<evidence type="ECO:0000256" key="6">
    <source>
        <dbReference type="SAM" id="Phobius"/>
    </source>
</evidence>
<gene>
    <name evidence="7" type="ORF">FOZ76_03480</name>
</gene>
<dbReference type="RefSeq" id="WP_143946749.1">
    <property type="nucleotide sequence ID" value="NZ_BAABMB010000004.1"/>
</dbReference>
<keyword evidence="5 6" id="KW-0472">Membrane</keyword>
<comment type="caution">
    <text evidence="7">The sequence shown here is derived from an EMBL/GenBank/DDBJ whole genome shotgun (WGS) entry which is preliminary data.</text>
</comment>
<dbReference type="Pfam" id="PF02600">
    <property type="entry name" value="DsbB"/>
    <property type="match status" value="1"/>
</dbReference>
<sequence>MPSVTYSRALGATALLAFLAFGFALFSQHVLGMQPCAWCVLQRIICLAIGIVAALGWFARRRGGIAPLASAVVFLLAIGGAVAAWYQHTVAAHAFTCDLSFADRVVVGSGLDAAFPQVFGIWATCADSATTLLGVSYDIWTLIFFIALAALNLLALGGRRANRAG</sequence>
<feature type="transmembrane region" description="Helical" evidence="6">
    <location>
        <begin position="139"/>
        <end position="157"/>
    </location>
</feature>
<reference evidence="7 8" key="1">
    <citation type="submission" date="2019-07" db="EMBL/GenBank/DDBJ databases">
        <title>Qingshengfaniella alkalisoli gen. nov., sp. nov., isolated from saline soil.</title>
        <authorList>
            <person name="Xu L."/>
            <person name="Huang X.-X."/>
            <person name="Sun J.-Q."/>
        </authorList>
    </citation>
    <scope>NUCLEOTIDE SEQUENCE [LARGE SCALE GENOMIC DNA]</scope>
    <source>
        <strain evidence="7 8">DSM 27279</strain>
    </source>
</reference>
<evidence type="ECO:0000256" key="5">
    <source>
        <dbReference type="ARBA" id="ARBA00023136"/>
    </source>
</evidence>
<keyword evidence="8" id="KW-1185">Reference proteome</keyword>
<feature type="transmembrane region" description="Helical" evidence="6">
    <location>
        <begin position="65"/>
        <end position="86"/>
    </location>
</feature>
<keyword evidence="3 6" id="KW-0812">Transmembrane</keyword>
<dbReference type="GO" id="GO:0005886">
    <property type="term" value="C:plasma membrane"/>
    <property type="evidence" value="ECO:0007669"/>
    <property type="project" value="UniProtKB-SubCell"/>
</dbReference>
<protein>
    <submittedName>
        <fullName evidence="7">Disulfide bond formation protein B</fullName>
    </submittedName>
</protein>